<reference evidence="1" key="1">
    <citation type="submission" date="2018-02" db="EMBL/GenBank/DDBJ databases">
        <title>Rhizophora mucronata_Transcriptome.</title>
        <authorList>
            <person name="Meera S.P."/>
            <person name="Sreeshan A."/>
            <person name="Augustine A."/>
        </authorList>
    </citation>
    <scope>NUCLEOTIDE SEQUENCE</scope>
    <source>
        <tissue evidence="1">Leaf</tissue>
    </source>
</reference>
<sequence>MAVKEEFNKLMQWSVVFI</sequence>
<protein>
    <submittedName>
        <fullName evidence="1">Uncharacterized protein</fullName>
    </submittedName>
</protein>
<name>A0A2P2MVV0_RHIMU</name>
<evidence type="ECO:0000313" key="1">
    <source>
        <dbReference type="EMBL" id="MBX34365.1"/>
    </source>
</evidence>
<dbReference type="EMBL" id="GGEC01053881">
    <property type="protein sequence ID" value="MBX34365.1"/>
    <property type="molecule type" value="Transcribed_RNA"/>
</dbReference>
<accession>A0A2P2MVV0</accession>
<proteinExistence type="predicted"/>
<organism evidence="1">
    <name type="scientific">Rhizophora mucronata</name>
    <name type="common">Asiatic mangrove</name>
    <dbReference type="NCBI Taxonomy" id="61149"/>
    <lineage>
        <taxon>Eukaryota</taxon>
        <taxon>Viridiplantae</taxon>
        <taxon>Streptophyta</taxon>
        <taxon>Embryophyta</taxon>
        <taxon>Tracheophyta</taxon>
        <taxon>Spermatophyta</taxon>
        <taxon>Magnoliopsida</taxon>
        <taxon>eudicotyledons</taxon>
        <taxon>Gunneridae</taxon>
        <taxon>Pentapetalae</taxon>
        <taxon>rosids</taxon>
        <taxon>fabids</taxon>
        <taxon>Malpighiales</taxon>
        <taxon>Rhizophoraceae</taxon>
        <taxon>Rhizophora</taxon>
    </lineage>
</organism>
<dbReference type="AlphaFoldDB" id="A0A2P2MVV0"/>